<dbReference type="InterPro" id="IPR029787">
    <property type="entry name" value="Nucleotide_cyclase"/>
</dbReference>
<dbReference type="SMART" id="SM00267">
    <property type="entry name" value="GGDEF"/>
    <property type="match status" value="1"/>
</dbReference>
<dbReference type="SMART" id="SM00052">
    <property type="entry name" value="EAL"/>
    <property type="match status" value="1"/>
</dbReference>
<organism evidence="3 4">
    <name type="scientific">Alkalicoccobacillus plakortidis</name>
    <dbReference type="NCBI Taxonomy" id="444060"/>
    <lineage>
        <taxon>Bacteria</taxon>
        <taxon>Bacillati</taxon>
        <taxon>Bacillota</taxon>
        <taxon>Bacilli</taxon>
        <taxon>Bacillales</taxon>
        <taxon>Bacillaceae</taxon>
        <taxon>Alkalicoccobacillus</taxon>
    </lineage>
</organism>
<accession>A0ABT0XJP2</accession>
<reference evidence="3" key="1">
    <citation type="submission" date="2022-06" db="EMBL/GenBank/DDBJ databases">
        <title>Alkalicoccobacillus porphyridii sp. nov., isolated from a marine red alga, Porphyridium purpureum and reclassification of Shouchella plakortidis and Shouchella gibsonii as Alkalicoccobacillus plakortidis comb. nov. and Alkalicoccobacillus gibsonii comb. nov.</title>
        <authorList>
            <person name="Kim K.H."/>
            <person name="Lee J.K."/>
            <person name="Han D.M."/>
            <person name="Baek J.H."/>
            <person name="Jeon C.O."/>
        </authorList>
    </citation>
    <scope>NUCLEOTIDE SEQUENCE</scope>
    <source>
        <strain evidence="3">DSM 19153</strain>
    </source>
</reference>
<gene>
    <name evidence="3" type="ORF">NDM98_11500</name>
</gene>
<protein>
    <submittedName>
        <fullName evidence="3">EAL domain-containing protein</fullName>
    </submittedName>
</protein>
<dbReference type="Gene3D" id="3.30.70.270">
    <property type="match status" value="1"/>
</dbReference>
<dbReference type="EMBL" id="JAMQJY010000001">
    <property type="protein sequence ID" value="MCM2676057.1"/>
    <property type="molecule type" value="Genomic_DNA"/>
</dbReference>
<dbReference type="InterPro" id="IPR043128">
    <property type="entry name" value="Rev_trsase/Diguanyl_cyclase"/>
</dbReference>
<dbReference type="PROSITE" id="PS50883">
    <property type="entry name" value="EAL"/>
    <property type="match status" value="1"/>
</dbReference>
<dbReference type="Gene3D" id="3.20.20.450">
    <property type="entry name" value="EAL domain"/>
    <property type="match status" value="1"/>
</dbReference>
<name>A0ABT0XJP2_9BACI</name>
<dbReference type="RefSeq" id="WP_251607654.1">
    <property type="nucleotide sequence ID" value="NZ_JAMQJY010000001.1"/>
</dbReference>
<dbReference type="InterPro" id="IPR001633">
    <property type="entry name" value="EAL_dom"/>
</dbReference>
<feature type="domain" description="EAL" evidence="1">
    <location>
        <begin position="296"/>
        <end position="465"/>
    </location>
</feature>
<evidence type="ECO:0000313" key="4">
    <source>
        <dbReference type="Proteomes" id="UP001203665"/>
    </source>
</evidence>
<evidence type="ECO:0000313" key="3">
    <source>
        <dbReference type="EMBL" id="MCM2676057.1"/>
    </source>
</evidence>
<keyword evidence="4" id="KW-1185">Reference proteome</keyword>
<dbReference type="SUPFAM" id="SSF141868">
    <property type="entry name" value="EAL domain-like"/>
    <property type="match status" value="1"/>
</dbReference>
<dbReference type="CDD" id="cd01948">
    <property type="entry name" value="EAL"/>
    <property type="match status" value="1"/>
</dbReference>
<comment type="caution">
    <text evidence="3">The sequence shown here is derived from an EMBL/GenBank/DDBJ whole genome shotgun (WGS) entry which is preliminary data.</text>
</comment>
<dbReference type="InterPro" id="IPR050706">
    <property type="entry name" value="Cyclic-di-GMP_PDE-like"/>
</dbReference>
<feature type="domain" description="GGDEF" evidence="2">
    <location>
        <begin position="155"/>
        <end position="285"/>
    </location>
</feature>
<dbReference type="PROSITE" id="PS50887">
    <property type="entry name" value="GGDEF"/>
    <property type="match status" value="1"/>
</dbReference>
<dbReference type="Proteomes" id="UP001203665">
    <property type="component" value="Unassembled WGS sequence"/>
</dbReference>
<proteinExistence type="predicted"/>
<dbReference type="SUPFAM" id="SSF55073">
    <property type="entry name" value="Nucleotide cyclase"/>
    <property type="match status" value="1"/>
</dbReference>
<dbReference type="Pfam" id="PF00563">
    <property type="entry name" value="EAL"/>
    <property type="match status" value="1"/>
</dbReference>
<evidence type="ECO:0000259" key="1">
    <source>
        <dbReference type="PROSITE" id="PS50883"/>
    </source>
</evidence>
<dbReference type="CDD" id="cd01949">
    <property type="entry name" value="GGDEF"/>
    <property type="match status" value="1"/>
</dbReference>
<dbReference type="InterPro" id="IPR000160">
    <property type="entry name" value="GGDEF_dom"/>
</dbReference>
<dbReference type="InterPro" id="IPR035919">
    <property type="entry name" value="EAL_sf"/>
</dbReference>
<dbReference type="PANTHER" id="PTHR33121">
    <property type="entry name" value="CYCLIC DI-GMP PHOSPHODIESTERASE PDEF"/>
    <property type="match status" value="1"/>
</dbReference>
<evidence type="ECO:0000259" key="2">
    <source>
        <dbReference type="PROSITE" id="PS50887"/>
    </source>
</evidence>
<dbReference type="Pfam" id="PF00990">
    <property type="entry name" value="GGDEF"/>
    <property type="match status" value="1"/>
</dbReference>
<dbReference type="NCBIfam" id="TIGR00254">
    <property type="entry name" value="GGDEF"/>
    <property type="match status" value="1"/>
</dbReference>
<sequence length="465" mass="53646">MTIQANIQLMKLADALRNTYDTVYILKYVDGRFRYDYISVKADETTYLTKQSVGKFMDDVIPRYRSERMHSLFLKALGENIAVEYSEKINATDYERIISVPIETNNVSYKLLLVYSEHMKVGNEATFEMKTGLPSFNYFREFVQQKLENQQQQNKSLALLYVNIDKFNNIIDKIGHARIEHIITQIATRMNSILDNQSILARITGDELIISIEDSERAPRLARDVQNSLVEPFIVNSLEIFVTASIGISALTEKTETVDRLIMQAYRAMFEAKQLGGNRIERYSDCKSRPNGELDSHMLERELNKAIENQEFTVYYQPIIHLHTQRIHFEALIRWFSPKLGFIAPDQFILVAEACGIIEMIDEWVIDKVCQQVGSCLDKHFHVSVNLSTKTLESQRLEATLLNTTKRHGVNPSRIVLEITEHSILQNEAATIDKLKRLRSAWISNSDRRFWCKSCIVKLSARVAC</sequence>
<dbReference type="PANTHER" id="PTHR33121:SF71">
    <property type="entry name" value="OXYGEN SENSOR PROTEIN DOSP"/>
    <property type="match status" value="1"/>
</dbReference>